<accession>A0ABM9HDR4</accession>
<dbReference type="PANTHER" id="PTHR11735:SF6">
    <property type="entry name" value="TRNA N6-ADENOSINE THREONYLCARBAMOYLTRANSFERASE, MITOCHONDRIAL"/>
    <property type="match status" value="1"/>
</dbReference>
<feature type="binding site" evidence="7">
    <location>
        <position position="166"/>
    </location>
    <ligand>
        <name>substrate</name>
    </ligand>
</feature>
<evidence type="ECO:0000256" key="4">
    <source>
        <dbReference type="ARBA" id="ARBA00023004"/>
    </source>
</evidence>
<dbReference type="RefSeq" id="WP_282011284.1">
    <property type="nucleotide sequence ID" value="NZ_OX336137.1"/>
</dbReference>
<evidence type="ECO:0000256" key="5">
    <source>
        <dbReference type="ARBA" id="ARBA00023315"/>
    </source>
</evidence>
<keyword evidence="3 7" id="KW-0479">Metal-binding</keyword>
<comment type="catalytic activity">
    <reaction evidence="6 7">
        <text>L-threonylcarbamoyladenylate + adenosine(37) in tRNA = N(6)-L-threonylcarbamoyladenosine(37) in tRNA + AMP + H(+)</text>
        <dbReference type="Rhea" id="RHEA:37059"/>
        <dbReference type="Rhea" id="RHEA-COMP:10162"/>
        <dbReference type="Rhea" id="RHEA-COMP:10163"/>
        <dbReference type="ChEBI" id="CHEBI:15378"/>
        <dbReference type="ChEBI" id="CHEBI:73682"/>
        <dbReference type="ChEBI" id="CHEBI:74411"/>
        <dbReference type="ChEBI" id="CHEBI:74418"/>
        <dbReference type="ChEBI" id="CHEBI:456215"/>
        <dbReference type="EC" id="2.3.1.234"/>
    </reaction>
</comment>
<keyword evidence="1 7" id="KW-0808">Transferase</keyword>
<keyword evidence="4 7" id="KW-0408">Iron</keyword>
<keyword evidence="7" id="KW-0963">Cytoplasm</keyword>
<protein>
    <recommendedName>
        <fullName evidence="7">tRNA N6-adenosine threonylcarbamoyltransferase</fullName>
        <ecNumber evidence="7">2.3.1.234</ecNumber>
    </recommendedName>
    <alternativeName>
        <fullName evidence="7">N6-L-threonylcarbamoyladenine synthase</fullName>
        <shortName evidence="7">t(6)A synthase</shortName>
    </alternativeName>
    <alternativeName>
        <fullName evidence="7">t(6)A37 threonylcarbamoyladenosine biosynthesis protein TsaD</fullName>
    </alternativeName>
    <alternativeName>
        <fullName evidence="7">tRNA threonylcarbamoyladenosine biosynthesis protein TsaD</fullName>
    </alternativeName>
</protein>
<feature type="binding site" evidence="7">
    <location>
        <position position="115"/>
    </location>
    <ligand>
        <name>Fe cation</name>
        <dbReference type="ChEBI" id="CHEBI:24875"/>
    </ligand>
</feature>
<dbReference type="HAMAP" id="MF_01445">
    <property type="entry name" value="TsaD"/>
    <property type="match status" value="1"/>
</dbReference>
<feature type="binding site" evidence="7">
    <location>
        <begin position="133"/>
        <end position="137"/>
    </location>
    <ligand>
        <name>substrate</name>
    </ligand>
</feature>
<comment type="similarity">
    <text evidence="7">Belongs to the KAE1 / TsaD family.</text>
</comment>
<evidence type="ECO:0000259" key="8">
    <source>
        <dbReference type="Pfam" id="PF00814"/>
    </source>
</evidence>
<evidence type="ECO:0000256" key="3">
    <source>
        <dbReference type="ARBA" id="ARBA00022723"/>
    </source>
</evidence>
<sequence length="336" mass="35885">MLTLGIETSCDETAAAVLEDGVNLRSNVIASQHDIHSKYGGIVPELAGRSHIDKIHFIIREALQQAEVSLDEIDLIAVTQGPGLVGSLLVGLNTAKGLAYATQKPMIGVNHLEGHLLAIFLQEPVEFPFVGLIVSGGHTDLYRVNGFGDYQVLGRSRDDAAGESFDKVAKMLGWGYPGGPIVEARAREGDANAHAFPRAWLEKGSLDFSFSGLKTAVRTAIAKRGGSHGKGLSDADIAAGFQDAVVEVLITKALMACEQQGLKRLVLTGGVAANGYLRQRLREAAQPRNVTCHVPKPILCTDNAAMIACAGYFRFQHAPPEASELLRLDAHANFTV</sequence>
<dbReference type="InterPro" id="IPR022450">
    <property type="entry name" value="TsaD"/>
</dbReference>
<keyword evidence="2 7" id="KW-0819">tRNA processing</keyword>
<proteinExistence type="inferred from homology"/>
<organism evidence="9 10">
    <name type="scientific">Nitrospina watsonii</name>
    <dbReference type="NCBI Taxonomy" id="1323948"/>
    <lineage>
        <taxon>Bacteria</taxon>
        <taxon>Pseudomonadati</taxon>
        <taxon>Nitrospinota/Tectimicrobiota group</taxon>
        <taxon>Nitrospinota</taxon>
        <taxon>Nitrospinia</taxon>
        <taxon>Nitrospinales</taxon>
        <taxon>Nitrospinaceae</taxon>
        <taxon>Nitrospina</taxon>
    </lineage>
</organism>
<feature type="binding site" evidence="7">
    <location>
        <position position="111"/>
    </location>
    <ligand>
        <name>Fe cation</name>
        <dbReference type="ChEBI" id="CHEBI:24875"/>
    </ligand>
</feature>
<reference evidence="9 10" key="1">
    <citation type="submission" date="2022-09" db="EMBL/GenBank/DDBJ databases">
        <authorList>
            <person name="Kop L."/>
        </authorList>
    </citation>
    <scope>NUCLEOTIDE SEQUENCE [LARGE SCALE GENOMIC DNA]</scope>
    <source>
        <strain evidence="9 10">347</strain>
    </source>
</reference>
<dbReference type="EMBL" id="OX336137">
    <property type="protein sequence ID" value="CAI2718385.1"/>
    <property type="molecule type" value="Genomic_DNA"/>
</dbReference>
<comment type="subcellular location">
    <subcellularLocation>
        <location evidence="7">Cytoplasm</location>
    </subcellularLocation>
</comment>
<dbReference type="InterPro" id="IPR000905">
    <property type="entry name" value="Gcp-like_dom"/>
</dbReference>
<name>A0ABM9HDR4_9BACT</name>
<keyword evidence="10" id="KW-1185">Reference proteome</keyword>
<dbReference type="InterPro" id="IPR017861">
    <property type="entry name" value="KAE1/TsaD"/>
</dbReference>
<dbReference type="Pfam" id="PF00814">
    <property type="entry name" value="TsaD"/>
    <property type="match status" value="1"/>
</dbReference>
<evidence type="ECO:0000313" key="10">
    <source>
        <dbReference type="Proteomes" id="UP001157733"/>
    </source>
</evidence>
<comment type="cofactor">
    <cofactor evidence="7">
        <name>Fe(2+)</name>
        <dbReference type="ChEBI" id="CHEBI:29033"/>
    </cofactor>
    <text evidence="7">Binds 1 Fe(2+) ion per subunit.</text>
</comment>
<dbReference type="PRINTS" id="PR00789">
    <property type="entry name" value="OSIALOPTASE"/>
</dbReference>
<evidence type="ECO:0000256" key="6">
    <source>
        <dbReference type="ARBA" id="ARBA00048117"/>
    </source>
</evidence>
<dbReference type="InterPro" id="IPR043129">
    <property type="entry name" value="ATPase_NBD"/>
</dbReference>
<dbReference type="PANTHER" id="PTHR11735">
    <property type="entry name" value="TRNA N6-ADENOSINE THREONYLCARBAMOYLTRANSFERASE"/>
    <property type="match status" value="1"/>
</dbReference>
<dbReference type="EC" id="2.3.1.234" evidence="7"/>
<feature type="binding site" evidence="7">
    <location>
        <position position="302"/>
    </location>
    <ligand>
        <name>Fe cation</name>
        <dbReference type="ChEBI" id="CHEBI:24875"/>
    </ligand>
</feature>
<comment type="function">
    <text evidence="7">Required for the formation of a threonylcarbamoyl group on adenosine at position 37 (t(6)A37) in tRNAs that read codons beginning with adenine. Is involved in the transfer of the threonylcarbamoyl moiety of threonylcarbamoyl-AMP (TC-AMP) to the N6 group of A37, together with TsaE and TsaB. TsaD likely plays a direct catalytic role in this reaction.</text>
</comment>
<evidence type="ECO:0000256" key="7">
    <source>
        <dbReference type="HAMAP-Rule" id="MF_01445"/>
    </source>
</evidence>
<feature type="domain" description="Gcp-like" evidence="8">
    <location>
        <begin position="24"/>
        <end position="308"/>
    </location>
</feature>
<dbReference type="NCBIfam" id="TIGR03723">
    <property type="entry name" value="T6A_TsaD_YgjD"/>
    <property type="match status" value="1"/>
</dbReference>
<feature type="binding site" evidence="7">
    <location>
        <position position="183"/>
    </location>
    <ligand>
        <name>substrate</name>
    </ligand>
</feature>
<dbReference type="CDD" id="cd24133">
    <property type="entry name" value="ASKHA_NBD_TsaD_bac"/>
    <property type="match status" value="1"/>
</dbReference>
<keyword evidence="5 7" id="KW-0012">Acyltransferase</keyword>
<feature type="binding site" evidence="7">
    <location>
        <position position="179"/>
    </location>
    <ligand>
        <name>substrate</name>
    </ligand>
</feature>
<dbReference type="Proteomes" id="UP001157733">
    <property type="component" value="Chromosome"/>
</dbReference>
<dbReference type="SUPFAM" id="SSF53067">
    <property type="entry name" value="Actin-like ATPase domain"/>
    <property type="match status" value="1"/>
</dbReference>
<feature type="binding site" evidence="7">
    <location>
        <position position="274"/>
    </location>
    <ligand>
        <name>substrate</name>
    </ligand>
</feature>
<evidence type="ECO:0000256" key="2">
    <source>
        <dbReference type="ARBA" id="ARBA00022694"/>
    </source>
</evidence>
<gene>
    <name evidence="7 9" type="primary">tsaD</name>
    <name evidence="9" type="ORF">NSPWAT_1526</name>
</gene>
<evidence type="ECO:0000313" key="9">
    <source>
        <dbReference type="EMBL" id="CAI2718385.1"/>
    </source>
</evidence>
<dbReference type="NCBIfam" id="TIGR00329">
    <property type="entry name" value="gcp_kae1"/>
    <property type="match status" value="1"/>
</dbReference>
<dbReference type="GO" id="GO:0061711">
    <property type="term" value="F:tRNA N(6)-L-threonylcarbamoyladenine synthase activity"/>
    <property type="evidence" value="ECO:0007669"/>
    <property type="project" value="UniProtKB-EC"/>
</dbReference>
<dbReference type="Gene3D" id="3.30.420.40">
    <property type="match status" value="2"/>
</dbReference>
<evidence type="ECO:0000256" key="1">
    <source>
        <dbReference type="ARBA" id="ARBA00022679"/>
    </source>
</evidence>